<dbReference type="EMBL" id="MJMN01000009">
    <property type="protein sequence ID" value="OMG89743.1"/>
    <property type="molecule type" value="Genomic_DNA"/>
</dbReference>
<protein>
    <submittedName>
        <fullName evidence="1">Uncharacterized protein</fullName>
    </submittedName>
</protein>
<sequence length="141" mass="15296">MRKDMLSDQSGWSDAVGETAHVFCATMQLRTPLRILLRHGEECPPGVEPPAIADEAWHGIWVPAIDGMALWGQMASEIGYIPADGGPFLHFLIAAREAIEQSAAADIKAAQLAGVLADPRWREFVEQLGGATAIARRLLRP</sequence>
<evidence type="ECO:0000313" key="2">
    <source>
        <dbReference type="Proteomes" id="UP000187251"/>
    </source>
</evidence>
<reference evidence="1 2" key="1">
    <citation type="submission" date="2016-09" db="EMBL/GenBank/DDBJ databases">
        <title>Phylogenomics of Achromobacter.</title>
        <authorList>
            <person name="Jeukens J."/>
            <person name="Freschi L."/>
            <person name="Vincent A.T."/>
            <person name="Emond-Rheault J.-G."/>
            <person name="Kukavica-Ibrulj I."/>
            <person name="Charette S.J."/>
            <person name="Levesque R.C."/>
        </authorList>
    </citation>
    <scope>NUCLEOTIDE SEQUENCE [LARGE SCALE GENOMIC DNA]</scope>
    <source>
        <strain evidence="1 2">AUS488</strain>
    </source>
</reference>
<gene>
    <name evidence="1" type="ORF">BIZ92_23310</name>
</gene>
<comment type="caution">
    <text evidence="1">The sequence shown here is derived from an EMBL/GenBank/DDBJ whole genome shotgun (WGS) entry which is preliminary data.</text>
</comment>
<dbReference type="OrthoDB" id="8688925at2"/>
<accession>A0A1R1JVT2</accession>
<proteinExistence type="predicted"/>
<dbReference type="AlphaFoldDB" id="A0A1R1JVT2"/>
<name>A0A1R1JVT2_ALCXX</name>
<organism evidence="1 2">
    <name type="scientific">Alcaligenes xylosoxydans xylosoxydans</name>
    <name type="common">Achromobacter xylosoxidans</name>
    <dbReference type="NCBI Taxonomy" id="85698"/>
    <lineage>
        <taxon>Bacteria</taxon>
        <taxon>Pseudomonadati</taxon>
        <taxon>Pseudomonadota</taxon>
        <taxon>Betaproteobacteria</taxon>
        <taxon>Burkholderiales</taxon>
        <taxon>Alcaligenaceae</taxon>
        <taxon>Achromobacter</taxon>
    </lineage>
</organism>
<evidence type="ECO:0000313" key="1">
    <source>
        <dbReference type="EMBL" id="OMG89743.1"/>
    </source>
</evidence>
<dbReference type="Proteomes" id="UP000187251">
    <property type="component" value="Unassembled WGS sequence"/>
</dbReference>